<dbReference type="OrthoDB" id="9792756at2"/>
<dbReference type="KEGG" id="pbu:L21SP3_01914"/>
<proteinExistence type="predicted"/>
<dbReference type="AlphaFoldDB" id="A0A1Q2HRJ9"/>
<evidence type="ECO:0000313" key="1">
    <source>
        <dbReference type="EMBL" id="AQQ10088.1"/>
    </source>
</evidence>
<dbReference type="RefSeq" id="WP_077540981.1">
    <property type="nucleotide sequence ID" value="NZ_CP019633.1"/>
</dbReference>
<gene>
    <name evidence="1" type="primary">tabA</name>
    <name evidence="1" type="ORF">L21SP3_01914</name>
</gene>
<evidence type="ECO:0000313" key="2">
    <source>
        <dbReference type="Proteomes" id="UP000188273"/>
    </source>
</evidence>
<dbReference type="Gene3D" id="2.60.120.370">
    <property type="entry name" value="YhcH/YjgK/YiaL"/>
    <property type="match status" value="1"/>
</dbReference>
<dbReference type="GO" id="GO:0005829">
    <property type="term" value="C:cytosol"/>
    <property type="evidence" value="ECO:0007669"/>
    <property type="project" value="TreeGrafter"/>
</dbReference>
<protein>
    <submittedName>
        <fullName evidence="1">Toxin-antitoxin biofilm protein TabA</fullName>
    </submittedName>
</protein>
<dbReference type="InterPro" id="IPR037012">
    <property type="entry name" value="NanQ/TabA/YiaL_sf"/>
</dbReference>
<dbReference type="STRING" id="1940790.L21SP3_01914"/>
<organism evidence="1 2">
    <name type="scientific">Sedimentisphaera cyanobacteriorum</name>
    <dbReference type="NCBI Taxonomy" id="1940790"/>
    <lineage>
        <taxon>Bacteria</taxon>
        <taxon>Pseudomonadati</taxon>
        <taxon>Planctomycetota</taxon>
        <taxon>Phycisphaerae</taxon>
        <taxon>Sedimentisphaerales</taxon>
        <taxon>Sedimentisphaeraceae</taxon>
        <taxon>Sedimentisphaera</taxon>
    </lineage>
</organism>
<dbReference type="EMBL" id="CP019633">
    <property type="protein sequence ID" value="AQQ10088.1"/>
    <property type="molecule type" value="Genomic_DNA"/>
</dbReference>
<reference evidence="2" key="1">
    <citation type="submission" date="2017-02" db="EMBL/GenBank/DDBJ databases">
        <title>Comparative genomics and description of representatives of a novel lineage of planctomycetes thriving in anoxic sediments.</title>
        <authorList>
            <person name="Spring S."/>
            <person name="Bunk B."/>
            <person name="Sproer C."/>
            <person name="Klenk H.-P."/>
        </authorList>
    </citation>
    <scope>NUCLEOTIDE SEQUENCE [LARGE SCALE GENOMIC DNA]</scope>
    <source>
        <strain evidence="2">L21-RPul-D3</strain>
    </source>
</reference>
<dbReference type="Pfam" id="PF04074">
    <property type="entry name" value="DUF386"/>
    <property type="match status" value="1"/>
</dbReference>
<dbReference type="PANTHER" id="PTHR34986">
    <property type="entry name" value="EVOLVED BETA-GALACTOSIDASE SUBUNIT BETA"/>
    <property type="match status" value="1"/>
</dbReference>
<dbReference type="Proteomes" id="UP000188273">
    <property type="component" value="Chromosome"/>
</dbReference>
<dbReference type="SUPFAM" id="SSF51197">
    <property type="entry name" value="Clavaminate synthase-like"/>
    <property type="match status" value="1"/>
</dbReference>
<sequence length="150" mass="17144">MIIDRLDQADSYYSMHPLFEKAFQFLNKPELADLSPGRYELEGSRLFCNIAVESGRSKQESKLEAHKNYIDIQYVISGNEQMGWKKTSDCSLVRQPYNPEKDVAFFKDEPEKWETVSPGSFAVFFPEDAHAPLVSDGEIHKAVVKILLNP</sequence>
<name>A0A1Q2HRJ9_9BACT</name>
<dbReference type="NCBIfam" id="TIGR00022">
    <property type="entry name" value="YhcH/YjgK/YiaL family protein"/>
    <property type="match status" value="1"/>
</dbReference>
<keyword evidence="2" id="KW-1185">Reference proteome</keyword>
<accession>A0A1Q2HRJ9</accession>
<dbReference type="PANTHER" id="PTHR34986:SF1">
    <property type="entry name" value="PROTEIN YIAL"/>
    <property type="match status" value="1"/>
</dbReference>
<dbReference type="InterPro" id="IPR004375">
    <property type="entry name" value="NanQ/TabA/YiaL"/>
</dbReference>